<sequence>MSDSFKPTAIARAERAGADLRRGLPAIVAVSGGDFLVLAAEKADSATLSRLRERTGPLFLALTPERADTLKIRRYSEGAVLVPVTPETGLDDIAAAVDPADDLDHPLKGPYLAERDPGAARDAAVAGFALAKRMRLLPALLLQPIAQDDPLRADLLSVSAGDVAEAAREDWEGLERVVSARLPLDAAENARIVAYRPHGSAGQEHFAIVVGDIDASKPVLVRLHSECFTGDLLGSLKCDCGPQLRGALARIGREGAGIVLYLAQEGRGIGLLNKLRAYHLQDQGFDTVEANVRLGFGIDERHFALAARMLRDLGVARVRLLTNNPGKVAGLEAEGIAVEGRVPLVFTPNPHNEDYLRTKALKTGHLF</sequence>
<feature type="binding site" evidence="11">
    <location>
        <begin position="222"/>
        <end position="226"/>
    </location>
    <ligand>
        <name>GTP</name>
        <dbReference type="ChEBI" id="CHEBI:37565"/>
    </ligand>
</feature>
<evidence type="ECO:0000256" key="1">
    <source>
        <dbReference type="ARBA" id="ARBA00004853"/>
    </source>
</evidence>
<dbReference type="Pfam" id="PF00925">
    <property type="entry name" value="GTP_cyclohydro2"/>
    <property type="match status" value="1"/>
</dbReference>
<feature type="binding site" evidence="11">
    <location>
        <position position="240"/>
    </location>
    <ligand>
        <name>Zn(2+)</name>
        <dbReference type="ChEBI" id="CHEBI:29105"/>
        <note>catalytic</note>
    </ligand>
</feature>
<comment type="function">
    <text evidence="9 11">Catalyzes the conversion of GTP to 2,5-diamino-6-ribosylamino-4(3H)-pyrimidinone 5'-phosphate (DARP), formate and pyrophosphate.</text>
</comment>
<dbReference type="CDD" id="cd00641">
    <property type="entry name" value="GTP_cyclohydro2"/>
    <property type="match status" value="1"/>
</dbReference>
<feature type="binding site" evidence="11">
    <location>
        <position position="227"/>
    </location>
    <ligand>
        <name>Zn(2+)</name>
        <dbReference type="ChEBI" id="CHEBI:29105"/>
        <note>catalytic</note>
    </ligand>
</feature>
<evidence type="ECO:0000256" key="7">
    <source>
        <dbReference type="ARBA" id="ARBA00022833"/>
    </source>
</evidence>
<evidence type="ECO:0000256" key="6">
    <source>
        <dbReference type="ARBA" id="ARBA00022801"/>
    </source>
</evidence>
<feature type="binding site" evidence="11">
    <location>
        <position position="327"/>
    </location>
    <ligand>
        <name>GTP</name>
        <dbReference type="ChEBI" id="CHEBI:37565"/>
    </ligand>
</feature>
<dbReference type="NCBIfam" id="NF001591">
    <property type="entry name" value="PRK00393.1"/>
    <property type="match status" value="1"/>
</dbReference>
<comment type="caution">
    <text evidence="13">The sequence shown here is derived from an EMBL/GenBank/DDBJ whole genome shotgun (WGS) entry which is preliminary data.</text>
</comment>
<feature type="active site" description="Proton acceptor" evidence="11">
    <location>
        <position position="299"/>
    </location>
</feature>
<evidence type="ECO:0000256" key="11">
    <source>
        <dbReference type="HAMAP-Rule" id="MF_00179"/>
    </source>
</evidence>
<dbReference type="FunFam" id="3.40.50.10990:FF:000001">
    <property type="entry name" value="Riboflavin biosynthesis protein RibBA"/>
    <property type="match status" value="1"/>
</dbReference>
<comment type="catalytic activity">
    <reaction evidence="10 11">
        <text>GTP + 4 H2O = 2,5-diamino-6-hydroxy-4-(5-phosphoribosylamino)-pyrimidine + formate + 2 phosphate + 3 H(+)</text>
        <dbReference type="Rhea" id="RHEA:23704"/>
        <dbReference type="ChEBI" id="CHEBI:15377"/>
        <dbReference type="ChEBI" id="CHEBI:15378"/>
        <dbReference type="ChEBI" id="CHEBI:15740"/>
        <dbReference type="ChEBI" id="CHEBI:37565"/>
        <dbReference type="ChEBI" id="CHEBI:43474"/>
        <dbReference type="ChEBI" id="CHEBI:58614"/>
        <dbReference type="EC" id="3.5.4.25"/>
    </reaction>
</comment>
<feature type="binding site" evidence="11">
    <location>
        <position position="287"/>
    </location>
    <ligand>
        <name>GTP</name>
        <dbReference type="ChEBI" id="CHEBI:37565"/>
    </ligand>
</feature>
<gene>
    <name evidence="11 13" type="primary">ribA</name>
    <name evidence="13" type="ORF">NJQ99_09010</name>
</gene>
<keyword evidence="8 11" id="KW-0342">GTP-binding</keyword>
<comment type="cofactor">
    <cofactor evidence="11">
        <name>Zn(2+)</name>
        <dbReference type="ChEBI" id="CHEBI:29105"/>
    </cofactor>
    <text evidence="11">Binds 1 zinc ion per subunit.</text>
</comment>
<evidence type="ECO:0000313" key="13">
    <source>
        <dbReference type="EMBL" id="MCP1336545.1"/>
    </source>
</evidence>
<evidence type="ECO:0000259" key="12">
    <source>
        <dbReference type="Pfam" id="PF00925"/>
    </source>
</evidence>
<dbReference type="InterPro" id="IPR000926">
    <property type="entry name" value="RibA"/>
</dbReference>
<feature type="domain" description="GTP cyclohydrolase II" evidence="12">
    <location>
        <begin position="175"/>
        <end position="343"/>
    </location>
</feature>
<dbReference type="GO" id="GO:0005525">
    <property type="term" value="F:GTP binding"/>
    <property type="evidence" value="ECO:0007669"/>
    <property type="project" value="UniProtKB-KW"/>
</dbReference>
<proteinExistence type="inferred from homology"/>
<dbReference type="Proteomes" id="UP001055804">
    <property type="component" value="Unassembled WGS sequence"/>
</dbReference>
<dbReference type="NCBIfam" id="TIGR00505">
    <property type="entry name" value="ribA"/>
    <property type="match status" value="1"/>
</dbReference>
<evidence type="ECO:0000256" key="5">
    <source>
        <dbReference type="ARBA" id="ARBA00022741"/>
    </source>
</evidence>
<comment type="similarity">
    <text evidence="2">In the N-terminal section; belongs to the DHBP synthase family.</text>
</comment>
<keyword evidence="7 11" id="KW-0862">Zinc</keyword>
<dbReference type="AlphaFoldDB" id="A0A9J6PD69"/>
<dbReference type="Gene3D" id="3.40.50.10990">
    <property type="entry name" value="GTP cyclohydrolase II"/>
    <property type="match status" value="1"/>
</dbReference>
<keyword evidence="3 11" id="KW-0686">Riboflavin biosynthesis</keyword>
<evidence type="ECO:0000256" key="2">
    <source>
        <dbReference type="ARBA" id="ARBA00005520"/>
    </source>
</evidence>
<feature type="binding site" evidence="11">
    <location>
        <position position="238"/>
    </location>
    <ligand>
        <name>Zn(2+)</name>
        <dbReference type="ChEBI" id="CHEBI:29105"/>
        <note>catalytic</note>
    </ligand>
</feature>
<dbReference type="GO" id="GO:0003935">
    <property type="term" value="F:GTP cyclohydrolase II activity"/>
    <property type="evidence" value="ECO:0007669"/>
    <property type="project" value="UniProtKB-UniRule"/>
</dbReference>
<evidence type="ECO:0000256" key="3">
    <source>
        <dbReference type="ARBA" id="ARBA00022619"/>
    </source>
</evidence>
<dbReference type="PANTHER" id="PTHR21327">
    <property type="entry name" value="GTP CYCLOHYDROLASE II-RELATED"/>
    <property type="match status" value="1"/>
</dbReference>
<feature type="binding site" evidence="11">
    <location>
        <position position="243"/>
    </location>
    <ligand>
        <name>GTP</name>
        <dbReference type="ChEBI" id="CHEBI:37565"/>
    </ligand>
</feature>
<comment type="similarity">
    <text evidence="11">Belongs to the GTP cyclohydrolase II family.</text>
</comment>
<dbReference type="EMBL" id="JAMZFT010000002">
    <property type="protein sequence ID" value="MCP1336545.1"/>
    <property type="molecule type" value="Genomic_DNA"/>
</dbReference>
<feature type="binding site" evidence="11">
    <location>
        <position position="322"/>
    </location>
    <ligand>
        <name>GTP</name>
        <dbReference type="ChEBI" id="CHEBI:37565"/>
    </ligand>
</feature>
<evidence type="ECO:0000313" key="14">
    <source>
        <dbReference type="Proteomes" id="UP001055804"/>
    </source>
</evidence>
<keyword evidence="6 11" id="KW-0378">Hydrolase</keyword>
<protein>
    <recommendedName>
        <fullName evidence="11">GTP cyclohydrolase-2</fullName>
        <ecNumber evidence="11">3.5.4.25</ecNumber>
    </recommendedName>
    <alternativeName>
        <fullName evidence="11">GTP cyclohydrolase II</fullName>
    </alternativeName>
</protein>
<accession>A0A9J6PD69</accession>
<keyword evidence="5 11" id="KW-0547">Nucleotide-binding</keyword>
<keyword evidence="14" id="KW-1185">Reference proteome</keyword>
<evidence type="ECO:0000256" key="4">
    <source>
        <dbReference type="ARBA" id="ARBA00022723"/>
    </source>
</evidence>
<feature type="active site" description="Nucleophile" evidence="11">
    <location>
        <position position="301"/>
    </location>
</feature>
<dbReference type="GO" id="GO:0008270">
    <property type="term" value="F:zinc ion binding"/>
    <property type="evidence" value="ECO:0007669"/>
    <property type="project" value="UniProtKB-UniRule"/>
</dbReference>
<dbReference type="GO" id="GO:0009231">
    <property type="term" value="P:riboflavin biosynthetic process"/>
    <property type="evidence" value="ECO:0007669"/>
    <property type="project" value="UniProtKB-UniRule"/>
</dbReference>
<dbReference type="PANTHER" id="PTHR21327:SF18">
    <property type="entry name" value="3,4-DIHYDROXY-2-BUTANONE 4-PHOSPHATE SYNTHASE"/>
    <property type="match status" value="1"/>
</dbReference>
<dbReference type="SUPFAM" id="SSF142695">
    <property type="entry name" value="RibA-like"/>
    <property type="match status" value="1"/>
</dbReference>
<dbReference type="InterPro" id="IPR032677">
    <property type="entry name" value="GTP_cyclohydro_II"/>
</dbReference>
<dbReference type="GO" id="GO:0008686">
    <property type="term" value="F:3,4-dihydroxy-2-butanone-4-phosphate synthase activity"/>
    <property type="evidence" value="ECO:0007669"/>
    <property type="project" value="TreeGrafter"/>
</dbReference>
<dbReference type="EC" id="3.5.4.25" evidence="11"/>
<dbReference type="RefSeq" id="WP_269332500.1">
    <property type="nucleotide sequence ID" value="NZ_JAMZFT010000002.1"/>
</dbReference>
<feature type="binding site" evidence="11">
    <location>
        <begin position="265"/>
        <end position="267"/>
    </location>
    <ligand>
        <name>GTP</name>
        <dbReference type="ChEBI" id="CHEBI:37565"/>
    </ligand>
</feature>
<dbReference type="InterPro" id="IPR036144">
    <property type="entry name" value="RibA-like_sf"/>
</dbReference>
<evidence type="ECO:0000256" key="9">
    <source>
        <dbReference type="ARBA" id="ARBA00043932"/>
    </source>
</evidence>
<name>A0A9J6PD69_9PROT</name>
<keyword evidence="4 11" id="KW-0479">Metal-binding</keyword>
<reference evidence="13" key="1">
    <citation type="submission" date="2022-06" db="EMBL/GenBank/DDBJ databases">
        <title>Isolation and Genomics of Futiania mangrovii gen. nov., sp. nov., a Rare and Metabolically-versatile member in the Class Alphaproteobacteria.</title>
        <authorList>
            <person name="Liu L."/>
            <person name="Huang W.-C."/>
            <person name="Pan J."/>
            <person name="Li J."/>
            <person name="Huang Y."/>
            <person name="Du H."/>
            <person name="Liu Y."/>
            <person name="Li M."/>
        </authorList>
    </citation>
    <scope>NUCLEOTIDE SEQUENCE</scope>
    <source>
        <strain evidence="13">FT118</strain>
    </source>
</reference>
<comment type="pathway">
    <text evidence="1 11">Cofactor biosynthesis; riboflavin biosynthesis; 5-amino-6-(D-ribitylamino)uracil from GTP: step 1/4.</text>
</comment>
<evidence type="ECO:0000256" key="8">
    <source>
        <dbReference type="ARBA" id="ARBA00023134"/>
    </source>
</evidence>
<dbReference type="HAMAP" id="MF_00179">
    <property type="entry name" value="RibA"/>
    <property type="match status" value="1"/>
</dbReference>
<dbReference type="GO" id="GO:0005829">
    <property type="term" value="C:cytosol"/>
    <property type="evidence" value="ECO:0007669"/>
    <property type="project" value="TreeGrafter"/>
</dbReference>
<organism evidence="13 14">
    <name type="scientific">Futiania mangrovi</name>
    <dbReference type="NCBI Taxonomy" id="2959716"/>
    <lineage>
        <taxon>Bacteria</taxon>
        <taxon>Pseudomonadati</taxon>
        <taxon>Pseudomonadota</taxon>
        <taxon>Alphaproteobacteria</taxon>
        <taxon>Futianiales</taxon>
        <taxon>Futianiaceae</taxon>
        <taxon>Futiania</taxon>
    </lineage>
</organism>
<evidence type="ECO:0000256" key="10">
    <source>
        <dbReference type="ARBA" id="ARBA00049295"/>
    </source>
</evidence>